<sequence length="42" mass="4447">MVCACEDSPSTGRKRAMPPPVVEGEGDVLLHGDGSFRDLGFL</sequence>
<dbReference type="HOGENOM" id="CLU_3250025_0_0_11"/>
<dbReference type="Proteomes" id="UP000003560">
    <property type="component" value="Unassembled WGS sequence"/>
</dbReference>
<gene>
    <name evidence="2" type="ORF">COLSTE_01394</name>
</gene>
<evidence type="ECO:0000313" key="3">
    <source>
        <dbReference type="Proteomes" id="UP000003560"/>
    </source>
</evidence>
<dbReference type="STRING" id="445975.COLSTE_01394"/>
<protein>
    <submittedName>
        <fullName evidence="2">Uncharacterized protein</fullName>
    </submittedName>
</protein>
<reference evidence="2 3" key="2">
    <citation type="submission" date="2008-10" db="EMBL/GenBank/DDBJ databases">
        <authorList>
            <person name="Fulton L."/>
            <person name="Clifton S."/>
            <person name="Fulton B."/>
            <person name="Xu J."/>
            <person name="Minx P."/>
            <person name="Pepin K.H."/>
            <person name="Johnson M."/>
            <person name="Thiruvilangam P."/>
            <person name="Bhonagiri V."/>
            <person name="Nash W.E."/>
            <person name="Mardis E.R."/>
            <person name="Wilson R.K."/>
        </authorList>
    </citation>
    <scope>NUCLEOTIDE SEQUENCE [LARGE SCALE GENOMIC DNA]</scope>
    <source>
        <strain evidence="2 3">DSM 13279</strain>
    </source>
</reference>
<feature type="region of interest" description="Disordered" evidence="1">
    <location>
        <begin position="1"/>
        <end position="29"/>
    </location>
</feature>
<organism evidence="2 3">
    <name type="scientific">Collinsella stercoris DSM 13279</name>
    <dbReference type="NCBI Taxonomy" id="445975"/>
    <lineage>
        <taxon>Bacteria</taxon>
        <taxon>Bacillati</taxon>
        <taxon>Actinomycetota</taxon>
        <taxon>Coriobacteriia</taxon>
        <taxon>Coriobacteriales</taxon>
        <taxon>Coriobacteriaceae</taxon>
        <taxon>Collinsella</taxon>
    </lineage>
</organism>
<evidence type="ECO:0000313" key="2">
    <source>
        <dbReference type="EMBL" id="EEA90397.1"/>
    </source>
</evidence>
<accession>B6GBD5</accession>
<keyword evidence="3" id="KW-1185">Reference proteome</keyword>
<dbReference type="AlphaFoldDB" id="B6GBD5"/>
<name>B6GBD5_9ACTN</name>
<reference evidence="2 3" key="1">
    <citation type="submission" date="2008-10" db="EMBL/GenBank/DDBJ databases">
        <title>Draft genome sequence of Collinsella stercoris (DSM 13279).</title>
        <authorList>
            <person name="Sudarsanam P."/>
            <person name="Ley R."/>
            <person name="Guruge J."/>
            <person name="Turnbaugh P.J."/>
            <person name="Mahowald M."/>
            <person name="Liep D."/>
            <person name="Gordon J."/>
        </authorList>
    </citation>
    <scope>NUCLEOTIDE SEQUENCE [LARGE SCALE GENOMIC DNA]</scope>
    <source>
        <strain evidence="2 3">DSM 13279</strain>
    </source>
</reference>
<proteinExistence type="predicted"/>
<evidence type="ECO:0000256" key="1">
    <source>
        <dbReference type="SAM" id="MobiDB-lite"/>
    </source>
</evidence>
<comment type="caution">
    <text evidence="2">The sequence shown here is derived from an EMBL/GenBank/DDBJ whole genome shotgun (WGS) entry which is preliminary data.</text>
</comment>
<dbReference type="EMBL" id="ABXJ01000073">
    <property type="protein sequence ID" value="EEA90397.1"/>
    <property type="molecule type" value="Genomic_DNA"/>
</dbReference>